<dbReference type="GO" id="GO:0042302">
    <property type="term" value="F:structural constituent of cuticle"/>
    <property type="evidence" value="ECO:0007669"/>
    <property type="project" value="InterPro"/>
</dbReference>
<name>F1LGR5_ASCSU</name>
<organism evidence="3">
    <name type="scientific">Ascaris suum</name>
    <name type="common">Pig roundworm</name>
    <name type="synonym">Ascaris lumbricoides</name>
    <dbReference type="NCBI Taxonomy" id="6253"/>
    <lineage>
        <taxon>Eukaryota</taxon>
        <taxon>Metazoa</taxon>
        <taxon>Ecdysozoa</taxon>
        <taxon>Nematoda</taxon>
        <taxon>Chromadorea</taxon>
        <taxon>Rhabditida</taxon>
        <taxon>Spirurina</taxon>
        <taxon>Ascaridomorpha</taxon>
        <taxon>Ascaridoidea</taxon>
        <taxon>Ascarididae</taxon>
        <taxon>Ascaris</taxon>
    </lineage>
</organism>
<dbReference type="AlphaFoldDB" id="F1LGR5"/>
<proteinExistence type="evidence at transcript level"/>
<keyword evidence="3" id="KW-0176">Collagen</keyword>
<sequence>MCAYEIPSLHSTISDVHAEVLQQVHAFRVDTDLAWSQMMDIQVVLTEPGKPRENPCGAKGLPGNDAAYCPCPPRSNVFVSRFQ</sequence>
<accession>F1LGR5</accession>
<reference evidence="3" key="1">
    <citation type="journal article" date="2011" name="Genome Res.">
        <title>Deep small RNA sequencing from the nematode Ascaris reveals conservation, functional diversification, and novel developmental profiles.</title>
        <authorList>
            <person name="Wang J."/>
            <person name="Czech B."/>
            <person name="Crunk A."/>
            <person name="Wallace A."/>
            <person name="Mitreva M."/>
            <person name="Hannon G.J."/>
            <person name="Davis R.E."/>
        </authorList>
    </citation>
    <scope>NUCLEOTIDE SEQUENCE</scope>
</reference>
<dbReference type="GO" id="GO:0005581">
    <property type="term" value="C:collagen trimer"/>
    <property type="evidence" value="ECO:0007669"/>
    <property type="project" value="UniProtKB-KW"/>
</dbReference>
<evidence type="ECO:0000256" key="1">
    <source>
        <dbReference type="ARBA" id="ARBA00022737"/>
    </source>
</evidence>
<dbReference type="InterPro" id="IPR002486">
    <property type="entry name" value="Col_cuticle_N"/>
</dbReference>
<dbReference type="Pfam" id="PF01484">
    <property type="entry name" value="Col_cuticle_N"/>
    <property type="match status" value="1"/>
</dbReference>
<dbReference type="EMBL" id="JI216289">
    <property type="protein sequence ID" value="ADY49319.1"/>
    <property type="molecule type" value="mRNA"/>
</dbReference>
<evidence type="ECO:0000313" key="3">
    <source>
        <dbReference type="EMBL" id="ADY49319.1"/>
    </source>
</evidence>
<feature type="domain" description="Nematode cuticle collagen N-terminal" evidence="2">
    <location>
        <begin position="6"/>
        <end position="38"/>
    </location>
</feature>
<keyword evidence="1" id="KW-0677">Repeat</keyword>
<protein>
    <submittedName>
        <fullName evidence="3">Cuticle collagen 145</fullName>
    </submittedName>
</protein>
<evidence type="ECO:0000259" key="2">
    <source>
        <dbReference type="Pfam" id="PF01484"/>
    </source>
</evidence>